<organism evidence="1 2">
    <name type="scientific">Zarea fungicola</name>
    <dbReference type="NCBI Taxonomy" id="93591"/>
    <lineage>
        <taxon>Eukaryota</taxon>
        <taxon>Fungi</taxon>
        <taxon>Dikarya</taxon>
        <taxon>Ascomycota</taxon>
        <taxon>Pezizomycotina</taxon>
        <taxon>Sordariomycetes</taxon>
        <taxon>Hypocreomycetidae</taxon>
        <taxon>Hypocreales</taxon>
        <taxon>Cordycipitaceae</taxon>
        <taxon>Zarea</taxon>
    </lineage>
</organism>
<accession>A0ACC1MM68</accession>
<dbReference type="EMBL" id="JANJQO010002194">
    <property type="protein sequence ID" value="KAJ2967772.1"/>
    <property type="molecule type" value="Genomic_DNA"/>
</dbReference>
<proteinExistence type="predicted"/>
<reference evidence="1" key="1">
    <citation type="submission" date="2022-08" db="EMBL/GenBank/DDBJ databases">
        <title>Genome Sequence of Lecanicillium fungicola.</title>
        <authorList>
            <person name="Buettner E."/>
        </authorList>
    </citation>
    <scope>NUCLEOTIDE SEQUENCE</scope>
    <source>
        <strain evidence="1">Babe33</strain>
    </source>
</reference>
<evidence type="ECO:0000313" key="1">
    <source>
        <dbReference type="EMBL" id="KAJ2967772.1"/>
    </source>
</evidence>
<name>A0ACC1MM68_9HYPO</name>
<dbReference type="Proteomes" id="UP001143910">
    <property type="component" value="Unassembled WGS sequence"/>
</dbReference>
<sequence>MYKPAPPRPKKTSITRTRTGCLECRARHVKCDEKKPICGRCARLGDACQRVTPLKFCNTTYEDVGSRTNAPGAALANVGRQSRYSEPNLNNEANVEKKGFDVGSTFVVQPAQALVVRSGPQWKTTSSTASLPPGLIPKFNEADPIRFYSEVWDWSYLPSVASALHGAALLEAPLLVEMMTAISASHLSRTSPQRRLLIQSSTPGLSHRPDPAHEIASRSFYGVVMRKLTQWSETDFGTNPIMGLTVLTLMCLIESSMGSFQAFELHSGGITKFIQNYAQRALVLDSRARNLLQPLVEVRMQMWWRRVYFGTPEFHRNRPMVSLGPGLENLSMLKSRRAEILLILCESHRINNAAVIANWDSYAIRPLEAAFTRDQSNVDQCASLSFTEKVGKQAEYLEVWRQGHPLSGVLDEIENSCNFSKPPTHVEPLRMKSHADAMDLAYYIASRVLQAPGPLRSLFSLDSDEMRLEYEEVEAWANLLLRVVAGMSWNECVQLNIYTIGITGLLLACLLRTHNPHIGIWLEEWLQGCLDGSTFEEGSFPAFQALDIIKLVNKERSQGRDVISLFQTVEDGGGSGKFGSYQSQALTCLLILERLMRRMSPSTRPAPHINDLQLLASKVGVDYKIPSIQRAGDAGMIRVDANTLPHRERNWPGLFDRHIAAPC</sequence>
<keyword evidence="2" id="KW-1185">Reference proteome</keyword>
<gene>
    <name evidence="1" type="ORF">NQ176_g9503</name>
</gene>
<protein>
    <submittedName>
        <fullName evidence="1">Uncharacterized protein</fullName>
    </submittedName>
</protein>
<evidence type="ECO:0000313" key="2">
    <source>
        <dbReference type="Proteomes" id="UP001143910"/>
    </source>
</evidence>
<comment type="caution">
    <text evidence="1">The sequence shown here is derived from an EMBL/GenBank/DDBJ whole genome shotgun (WGS) entry which is preliminary data.</text>
</comment>